<dbReference type="RefSeq" id="WP_043665361.1">
    <property type="nucleotide sequence ID" value="NZ_BDCI01000041.1"/>
</dbReference>
<comment type="caution">
    <text evidence="2">The sequence shown here is derived from an EMBL/GenBank/DDBJ whole genome shotgun (WGS) entry which is preliminary data.</text>
</comment>
<keyword evidence="1" id="KW-0732">Signal</keyword>
<organism evidence="2 3">
    <name type="scientific">Nocardia vulneris</name>
    <dbReference type="NCBI Taxonomy" id="1141657"/>
    <lineage>
        <taxon>Bacteria</taxon>
        <taxon>Bacillati</taxon>
        <taxon>Actinomycetota</taxon>
        <taxon>Actinomycetes</taxon>
        <taxon>Mycobacteriales</taxon>
        <taxon>Nocardiaceae</taxon>
        <taxon>Nocardia</taxon>
    </lineage>
</organism>
<reference evidence="2 3" key="1">
    <citation type="journal article" date="2014" name="Int. J. Syst. Evol. Microbiol.">
        <title>Nocardia vulneris sp. nov., isolated from wounds of human patients in North America.</title>
        <authorList>
            <person name="Lasker B.A."/>
            <person name="Bell M."/>
            <person name="Klenk H.P."/>
            <person name="Sproer C."/>
            <person name="Schumann C."/>
            <person name="Schumann P."/>
            <person name="Brown J.M."/>
        </authorList>
    </citation>
    <scope>NUCLEOTIDE SEQUENCE [LARGE SCALE GENOMIC DNA]</scope>
    <source>
        <strain evidence="2 3">W9851</strain>
    </source>
</reference>
<evidence type="ECO:0008006" key="4">
    <source>
        <dbReference type="Google" id="ProtNLM"/>
    </source>
</evidence>
<dbReference type="Proteomes" id="UP000031364">
    <property type="component" value="Unassembled WGS sequence"/>
</dbReference>
<evidence type="ECO:0000313" key="3">
    <source>
        <dbReference type="Proteomes" id="UP000031364"/>
    </source>
</evidence>
<evidence type="ECO:0000313" key="2">
    <source>
        <dbReference type="EMBL" id="KIA65858.1"/>
    </source>
</evidence>
<feature type="signal peptide" evidence="1">
    <location>
        <begin position="1"/>
        <end position="21"/>
    </location>
</feature>
<sequence>MRKLLLSGAAGAIIASTVVVAAPAQASPPPPSLLCSVFTWPAVFLIEITGGKDGPVSPLLTPLQPLFCG</sequence>
<proteinExistence type="predicted"/>
<dbReference type="EMBL" id="JNFP01000005">
    <property type="protein sequence ID" value="KIA65858.1"/>
    <property type="molecule type" value="Genomic_DNA"/>
</dbReference>
<protein>
    <recommendedName>
        <fullName evidence="4">Secreted protein</fullName>
    </recommendedName>
</protein>
<name>A0ABR4ZKP8_9NOCA</name>
<feature type="chain" id="PRO_5047368913" description="Secreted protein" evidence="1">
    <location>
        <begin position="22"/>
        <end position="69"/>
    </location>
</feature>
<accession>A0ABR4ZKP8</accession>
<evidence type="ECO:0000256" key="1">
    <source>
        <dbReference type="SAM" id="SignalP"/>
    </source>
</evidence>
<keyword evidence="3" id="KW-1185">Reference proteome</keyword>
<gene>
    <name evidence="2" type="ORF">FG87_05175</name>
</gene>